<keyword evidence="2" id="KW-0732">Signal</keyword>
<protein>
    <recommendedName>
        <fullName evidence="5">Cerato-platanin</fullName>
    </recommendedName>
</protein>
<evidence type="ECO:0000313" key="4">
    <source>
        <dbReference type="Proteomes" id="UP001320420"/>
    </source>
</evidence>
<sequence length="310" mass="31794">MRWSFTPSPGRLLPLLLTTALLIRTSSQADTDTDTDNSNSGSGTIWATPHEQYSSSAGVLGCKIDTNRVAYWPGSVDCNNICVTVSYAGRSVTLLRVDTSQGAHDISYDAWNYLYTGSSAADQPATGGAVAMTYAYVDPSECAAAGLLHAGAGDKLAFSAPTGTNLLVSCLGAQPDSWVARNYALYNIVDAVCTWGYDEECTLDWPAANQAACPHTLGAMESLAVADPVYNIQYGTGRTVLASTGQVVEGGARSSGSSSGSGSGSGGGGGGGGGGIGIKGLNGAISGTYHQLWSLMGCWVALQCVLVGFL</sequence>
<organism evidence="3 4">
    <name type="scientific">Diatrype stigma</name>
    <dbReference type="NCBI Taxonomy" id="117547"/>
    <lineage>
        <taxon>Eukaryota</taxon>
        <taxon>Fungi</taxon>
        <taxon>Dikarya</taxon>
        <taxon>Ascomycota</taxon>
        <taxon>Pezizomycotina</taxon>
        <taxon>Sordariomycetes</taxon>
        <taxon>Xylariomycetidae</taxon>
        <taxon>Xylariales</taxon>
        <taxon>Diatrypaceae</taxon>
        <taxon>Diatrype</taxon>
    </lineage>
</organism>
<feature type="signal peptide" evidence="2">
    <location>
        <begin position="1"/>
        <end position="29"/>
    </location>
</feature>
<dbReference type="PANTHER" id="PTHR38850:SF2">
    <property type="entry name" value="CERATO-PLATANIN"/>
    <property type="match status" value="1"/>
</dbReference>
<dbReference type="EMBL" id="JAKJXP020000124">
    <property type="protein sequence ID" value="KAK7744273.1"/>
    <property type="molecule type" value="Genomic_DNA"/>
</dbReference>
<keyword evidence="4" id="KW-1185">Reference proteome</keyword>
<evidence type="ECO:0000313" key="3">
    <source>
        <dbReference type="EMBL" id="KAK7744273.1"/>
    </source>
</evidence>
<proteinExistence type="predicted"/>
<gene>
    <name evidence="3" type="ORF">SLS62_010300</name>
</gene>
<dbReference type="Proteomes" id="UP001320420">
    <property type="component" value="Unassembled WGS sequence"/>
</dbReference>
<feature type="chain" id="PRO_5042909786" description="Cerato-platanin" evidence="2">
    <location>
        <begin position="30"/>
        <end position="310"/>
    </location>
</feature>
<feature type="region of interest" description="Disordered" evidence="1">
    <location>
        <begin position="250"/>
        <end position="270"/>
    </location>
</feature>
<feature type="compositionally biased region" description="Gly residues" evidence="1">
    <location>
        <begin position="259"/>
        <end position="270"/>
    </location>
</feature>
<name>A0AAN9YGV3_9PEZI</name>
<dbReference type="PANTHER" id="PTHR38850">
    <property type="entry name" value="CERATO-PLATANIN"/>
    <property type="match status" value="1"/>
</dbReference>
<reference evidence="3 4" key="1">
    <citation type="submission" date="2024-02" db="EMBL/GenBank/DDBJ databases">
        <title>De novo assembly and annotation of 12 fungi associated with fruit tree decline syndrome in Ontario, Canada.</title>
        <authorList>
            <person name="Sulman M."/>
            <person name="Ellouze W."/>
            <person name="Ilyukhin E."/>
        </authorList>
    </citation>
    <scope>NUCLEOTIDE SEQUENCE [LARGE SCALE GENOMIC DNA]</scope>
    <source>
        <strain evidence="3 4">M11/M66-122</strain>
    </source>
</reference>
<comment type="caution">
    <text evidence="3">The sequence shown here is derived from an EMBL/GenBank/DDBJ whole genome shotgun (WGS) entry which is preliminary data.</text>
</comment>
<evidence type="ECO:0008006" key="5">
    <source>
        <dbReference type="Google" id="ProtNLM"/>
    </source>
</evidence>
<evidence type="ECO:0000256" key="2">
    <source>
        <dbReference type="SAM" id="SignalP"/>
    </source>
</evidence>
<dbReference type="AlphaFoldDB" id="A0AAN9YGV3"/>
<evidence type="ECO:0000256" key="1">
    <source>
        <dbReference type="SAM" id="MobiDB-lite"/>
    </source>
</evidence>
<accession>A0AAN9YGV3</accession>